<comment type="caution">
    <text evidence="5">The sequence shown here is derived from an EMBL/GenBank/DDBJ whole genome shotgun (WGS) entry which is preliminary data.</text>
</comment>
<dbReference type="PANTHER" id="PTHR10161:SF14">
    <property type="entry name" value="TARTRATE-RESISTANT ACID PHOSPHATASE TYPE 5"/>
    <property type="match status" value="1"/>
</dbReference>
<feature type="chain" id="PRO_5040485668" evidence="3">
    <location>
        <begin position="23"/>
        <end position="352"/>
    </location>
</feature>
<accession>A0A9N9BN67</accession>
<keyword evidence="6" id="KW-1185">Reference proteome</keyword>
<sequence length="352" mass="41239">MRLNSCIFIVITCALLTNNTNAHKDDLVEPIDKPFVEKYKSKELDFLTFGDWGYAKVEEGQEVGNQTKVANVMMKWGESYHSDFVLSVGDNFYKSFDEDHEGVSSVHDEKWNTTWKDVYKGRLAEIPWYIIGGNHDWYGNITAQIDYSLNNDSRFFFPSTFYVRESYFGGSHETKVAWIHIDTDIFYYDPKELNDTERLHMKQNFEKFGWDNMQTIEDKLKWIEDKLIEQRKTKWIFVVGHHPLIGKCLDHYQMKKLRSLFEQYRVAAYFAGHNHVLELETTKFNQPVTYFISGAGSRTDVGCEGKDWGMPEGTLGFLHSVLRDDEMLYEFIDTTTQDFKVVYQGTVLPRPM</sequence>
<dbReference type="EMBL" id="CAJVPQ010001876">
    <property type="protein sequence ID" value="CAG8573852.1"/>
    <property type="molecule type" value="Genomic_DNA"/>
</dbReference>
<dbReference type="GO" id="GO:0016787">
    <property type="term" value="F:hydrolase activity"/>
    <property type="evidence" value="ECO:0007669"/>
    <property type="project" value="UniProtKB-KW"/>
</dbReference>
<dbReference type="Pfam" id="PF00149">
    <property type="entry name" value="Metallophos"/>
    <property type="match status" value="1"/>
</dbReference>
<name>A0A9N9BN67_9GLOM</name>
<evidence type="ECO:0000256" key="2">
    <source>
        <dbReference type="ARBA" id="ARBA00022801"/>
    </source>
</evidence>
<gene>
    <name evidence="5" type="ORF">FCALED_LOCUS7231</name>
</gene>
<dbReference type="InterPro" id="IPR051558">
    <property type="entry name" value="Metallophosphoesterase_PAP"/>
</dbReference>
<feature type="domain" description="Calcineurin-like phosphoesterase" evidence="4">
    <location>
        <begin position="46"/>
        <end position="276"/>
    </location>
</feature>
<dbReference type="Gene3D" id="3.60.21.10">
    <property type="match status" value="1"/>
</dbReference>
<feature type="signal peptide" evidence="3">
    <location>
        <begin position="1"/>
        <end position="22"/>
    </location>
</feature>
<dbReference type="AlphaFoldDB" id="A0A9N9BN67"/>
<evidence type="ECO:0000259" key="4">
    <source>
        <dbReference type="Pfam" id="PF00149"/>
    </source>
</evidence>
<keyword evidence="2" id="KW-0378">Hydrolase</keyword>
<dbReference type="PANTHER" id="PTHR10161">
    <property type="entry name" value="TARTRATE-RESISTANT ACID PHOSPHATASE TYPE 5"/>
    <property type="match status" value="1"/>
</dbReference>
<dbReference type="InterPro" id="IPR004843">
    <property type="entry name" value="Calcineurin-like_PHP"/>
</dbReference>
<dbReference type="SUPFAM" id="SSF56300">
    <property type="entry name" value="Metallo-dependent phosphatases"/>
    <property type="match status" value="1"/>
</dbReference>
<evidence type="ECO:0000313" key="5">
    <source>
        <dbReference type="EMBL" id="CAG8573852.1"/>
    </source>
</evidence>
<evidence type="ECO:0000256" key="1">
    <source>
        <dbReference type="ARBA" id="ARBA00022729"/>
    </source>
</evidence>
<evidence type="ECO:0000313" key="6">
    <source>
        <dbReference type="Proteomes" id="UP000789570"/>
    </source>
</evidence>
<dbReference type="OrthoDB" id="411211at2759"/>
<evidence type="ECO:0000256" key="3">
    <source>
        <dbReference type="SAM" id="SignalP"/>
    </source>
</evidence>
<reference evidence="5" key="1">
    <citation type="submission" date="2021-06" db="EMBL/GenBank/DDBJ databases">
        <authorList>
            <person name="Kallberg Y."/>
            <person name="Tangrot J."/>
            <person name="Rosling A."/>
        </authorList>
    </citation>
    <scope>NUCLEOTIDE SEQUENCE</scope>
    <source>
        <strain evidence="5">UK204</strain>
    </source>
</reference>
<protein>
    <submittedName>
        <fullName evidence="5">17667_t:CDS:1</fullName>
    </submittedName>
</protein>
<organism evidence="5 6">
    <name type="scientific">Funneliformis caledonium</name>
    <dbReference type="NCBI Taxonomy" id="1117310"/>
    <lineage>
        <taxon>Eukaryota</taxon>
        <taxon>Fungi</taxon>
        <taxon>Fungi incertae sedis</taxon>
        <taxon>Mucoromycota</taxon>
        <taxon>Glomeromycotina</taxon>
        <taxon>Glomeromycetes</taxon>
        <taxon>Glomerales</taxon>
        <taxon>Glomeraceae</taxon>
        <taxon>Funneliformis</taxon>
    </lineage>
</organism>
<keyword evidence="1 3" id="KW-0732">Signal</keyword>
<proteinExistence type="predicted"/>
<dbReference type="Proteomes" id="UP000789570">
    <property type="component" value="Unassembled WGS sequence"/>
</dbReference>
<dbReference type="InterPro" id="IPR029052">
    <property type="entry name" value="Metallo-depent_PP-like"/>
</dbReference>